<feature type="transmembrane region" description="Helical" evidence="1">
    <location>
        <begin position="12"/>
        <end position="32"/>
    </location>
</feature>
<keyword evidence="1" id="KW-0472">Membrane</keyword>
<evidence type="ECO:0008006" key="4">
    <source>
        <dbReference type="Google" id="ProtNLM"/>
    </source>
</evidence>
<dbReference type="AlphaFoldDB" id="A0A1F6CZA4"/>
<name>A0A1F6CZA4_9BACT</name>
<reference evidence="2 3" key="1">
    <citation type="journal article" date="2016" name="Nat. Commun.">
        <title>Thousands of microbial genomes shed light on interconnected biogeochemical processes in an aquifer system.</title>
        <authorList>
            <person name="Anantharaman K."/>
            <person name="Brown C.T."/>
            <person name="Hug L.A."/>
            <person name="Sharon I."/>
            <person name="Castelle C.J."/>
            <person name="Probst A.J."/>
            <person name="Thomas B.C."/>
            <person name="Singh A."/>
            <person name="Wilkins M.J."/>
            <person name="Karaoz U."/>
            <person name="Brodie E.L."/>
            <person name="Williams K.H."/>
            <person name="Hubbard S.S."/>
            <person name="Banfield J.F."/>
        </authorList>
    </citation>
    <scope>NUCLEOTIDE SEQUENCE [LARGE SCALE GENOMIC DNA]</scope>
</reference>
<protein>
    <recommendedName>
        <fullName evidence="4">LTD domain-containing protein</fullName>
    </recommendedName>
</protein>
<accession>A0A1F6CZA4</accession>
<comment type="caution">
    <text evidence="2">The sequence shown here is derived from an EMBL/GenBank/DDBJ whole genome shotgun (WGS) entry which is preliminary data.</text>
</comment>
<sequence>MSPKARYQKGEAGSDLILVAALVIGLGIAWMLSGGPQKSTLGDAPPFGIQRITSGESFPGISTFFIPITGGSGYSTSGDGTAEFEQLQKEIGQTRNLGEVSPYWGEVRIVRDTSGPRESSNREYVELETAYNATSPITITGWRLQSMLSHTTATIGVASKIATSGNGNVEGPVIALPEDRLIVLSGHSPIGASFQLNMCSGYLEQFQDFSPSISRRCPLPEEELELVDSDTLRFGSACLNYIESLPGCEMPLEALPEGFPSACVLFITEKINYNSCIKNHHTDPEFLLHEWRVFLKSDGELWNNDREIIRLLDENGKTVDVFSY</sequence>
<dbReference type="Proteomes" id="UP000177659">
    <property type="component" value="Unassembled WGS sequence"/>
</dbReference>
<dbReference type="EMBL" id="MFLC01000038">
    <property type="protein sequence ID" value="OGG54447.1"/>
    <property type="molecule type" value="Genomic_DNA"/>
</dbReference>
<organism evidence="2 3">
    <name type="scientific">Candidatus Kaiserbacteria bacterium RIFCSPHIGHO2_02_FULL_49_11</name>
    <dbReference type="NCBI Taxonomy" id="1798489"/>
    <lineage>
        <taxon>Bacteria</taxon>
        <taxon>Candidatus Kaiseribacteriota</taxon>
    </lineage>
</organism>
<evidence type="ECO:0000313" key="2">
    <source>
        <dbReference type="EMBL" id="OGG54447.1"/>
    </source>
</evidence>
<evidence type="ECO:0000256" key="1">
    <source>
        <dbReference type="SAM" id="Phobius"/>
    </source>
</evidence>
<keyword evidence="1" id="KW-1133">Transmembrane helix</keyword>
<proteinExistence type="predicted"/>
<gene>
    <name evidence="2" type="ORF">A3D62_01985</name>
</gene>
<keyword evidence="1" id="KW-0812">Transmembrane</keyword>
<evidence type="ECO:0000313" key="3">
    <source>
        <dbReference type="Proteomes" id="UP000177659"/>
    </source>
</evidence>